<dbReference type="Pfam" id="PF08513">
    <property type="entry name" value="LisH"/>
    <property type="match status" value="1"/>
</dbReference>
<dbReference type="InterPro" id="IPR015943">
    <property type="entry name" value="WD40/YVTN_repeat-like_dom_sf"/>
</dbReference>
<dbReference type="EMBL" id="CP120630">
    <property type="protein sequence ID" value="WEW60647.1"/>
    <property type="molecule type" value="Genomic_DNA"/>
</dbReference>
<keyword evidence="7" id="KW-1185">Reference proteome</keyword>
<organism evidence="6 7">
    <name type="scientific">Emydomyces testavorans</name>
    <dbReference type="NCBI Taxonomy" id="2070801"/>
    <lineage>
        <taxon>Eukaryota</taxon>
        <taxon>Fungi</taxon>
        <taxon>Dikarya</taxon>
        <taxon>Ascomycota</taxon>
        <taxon>Pezizomycotina</taxon>
        <taxon>Eurotiomycetes</taxon>
        <taxon>Eurotiomycetidae</taxon>
        <taxon>Onygenales</taxon>
        <taxon>Nannizziopsiaceae</taxon>
        <taxon>Emydomyces</taxon>
    </lineage>
</organism>
<accession>A0AAF0DL57</accession>
<dbReference type="AlphaFoldDB" id="A0AAF0DL57"/>
<dbReference type="Proteomes" id="UP001219355">
    <property type="component" value="Chromosome 4"/>
</dbReference>
<dbReference type="GO" id="GO:0003714">
    <property type="term" value="F:transcription corepressor activity"/>
    <property type="evidence" value="ECO:0007669"/>
    <property type="project" value="InterPro"/>
</dbReference>
<protein>
    <recommendedName>
        <fullName evidence="8">LisH domain-containing protein</fullName>
    </recommendedName>
</protein>
<dbReference type="PANTHER" id="PTHR22846">
    <property type="entry name" value="WD40 REPEAT PROTEIN"/>
    <property type="match status" value="1"/>
</dbReference>
<dbReference type="InterPro" id="IPR045183">
    <property type="entry name" value="Ebi-like"/>
</dbReference>
<evidence type="ECO:0000256" key="2">
    <source>
        <dbReference type="ARBA" id="ARBA00022574"/>
    </source>
</evidence>
<dbReference type="GO" id="GO:0006357">
    <property type="term" value="P:regulation of transcription by RNA polymerase II"/>
    <property type="evidence" value="ECO:0007669"/>
    <property type="project" value="TreeGrafter"/>
</dbReference>
<dbReference type="Pfam" id="PF00400">
    <property type="entry name" value="WD40"/>
    <property type="match status" value="1"/>
</dbReference>
<dbReference type="GO" id="GO:0034967">
    <property type="term" value="C:Set3 complex"/>
    <property type="evidence" value="ECO:0007669"/>
    <property type="project" value="TreeGrafter"/>
</dbReference>
<dbReference type="InterPro" id="IPR036322">
    <property type="entry name" value="WD40_repeat_dom_sf"/>
</dbReference>
<feature type="region of interest" description="Disordered" evidence="5">
    <location>
        <begin position="106"/>
        <end position="132"/>
    </location>
</feature>
<sequence length="610" mass="65967">MASGSLTSHHVNYLIWRYLQESGHKEAAVMLQRAWNPDPQKLPFAPYIKTHALITLIQKGLQYHDLEKSIDQNGNQRPFSASSFFGPSATELSTKAVGDSTEIKEAGILEQPELASATPVQATPEDDGMANGQHADIQTLSKKGDDASEIDGDAMKADDMPMEIEKHEQTVEPSPVLGPSLSPTDGMVDADGDVGMVEPQEQEPQTPIYTLTTGQSIGVQISPVKAADLGPDTTLVDILGETHMMRTAWRPHDPLLFAAAGDSFCGLWKLSGQRSSSAPTSIPLVTNSCVTALDWDPSGAMLAVATYDNFLGSIAMYDNHGNALDVLPDSPRLISGLRWAGKGSQIAVVASDGRRSELFLWNQELRPDSFARPQMIDGPIYDVAWCTTDYIYACGDGFVYQCSVDGNIQMSKTFASGEELEPWTLLKAVFKAEKPIAVAASTSTAHIWIPTHDIHVKSAHHGDITGLEIRPQPNSFAPQKSPSFIMATSSMDDTVKLWSVDLDSRKVHCQYRLFLGATSPALAVSFSPDGYAIAAASYNNLLIWSADRGGPPMATWDGSSGKVKDEANGGSMDIDPSDVAMLDRPLSWDTDGKKLALGFGRKMAIINLQR</sequence>
<evidence type="ECO:0000256" key="3">
    <source>
        <dbReference type="ARBA" id="ARBA00022737"/>
    </source>
</evidence>
<dbReference type="InterPro" id="IPR006594">
    <property type="entry name" value="LisH"/>
</dbReference>
<dbReference type="PROSITE" id="PS50896">
    <property type="entry name" value="LISH"/>
    <property type="match status" value="1"/>
</dbReference>
<name>A0AAF0DL57_9EURO</name>
<keyword evidence="3" id="KW-0677">Repeat</keyword>
<evidence type="ECO:0008006" key="8">
    <source>
        <dbReference type="Google" id="ProtNLM"/>
    </source>
</evidence>
<evidence type="ECO:0000256" key="4">
    <source>
        <dbReference type="ARBA" id="ARBA00023242"/>
    </source>
</evidence>
<dbReference type="SMART" id="SM00320">
    <property type="entry name" value="WD40"/>
    <property type="match status" value="6"/>
</dbReference>
<evidence type="ECO:0000256" key="1">
    <source>
        <dbReference type="ARBA" id="ARBA00004123"/>
    </source>
</evidence>
<dbReference type="Gene3D" id="1.20.960.30">
    <property type="match status" value="1"/>
</dbReference>
<keyword evidence="4" id="KW-0539">Nucleus</keyword>
<dbReference type="Gene3D" id="2.130.10.10">
    <property type="entry name" value="YVTN repeat-like/Quinoprotein amine dehydrogenase"/>
    <property type="match status" value="1"/>
</dbReference>
<dbReference type="SUPFAM" id="SSF50978">
    <property type="entry name" value="WD40 repeat-like"/>
    <property type="match status" value="1"/>
</dbReference>
<proteinExistence type="predicted"/>
<keyword evidence="2" id="KW-0853">WD repeat</keyword>
<dbReference type="PANTHER" id="PTHR22846:SF2">
    <property type="entry name" value="F-BOX-LIKE_WD REPEAT-CONTAINING PROTEIN EBI"/>
    <property type="match status" value="1"/>
</dbReference>
<evidence type="ECO:0000313" key="7">
    <source>
        <dbReference type="Proteomes" id="UP001219355"/>
    </source>
</evidence>
<dbReference type="InterPro" id="IPR001680">
    <property type="entry name" value="WD40_rpt"/>
</dbReference>
<evidence type="ECO:0000313" key="6">
    <source>
        <dbReference type="EMBL" id="WEW60647.1"/>
    </source>
</evidence>
<reference evidence="6" key="1">
    <citation type="submission" date="2023-03" db="EMBL/GenBank/DDBJ databases">
        <title>Emydomyces testavorans Genome Sequence.</title>
        <authorList>
            <person name="Hoyer L."/>
        </authorList>
    </citation>
    <scope>NUCLEOTIDE SEQUENCE</scope>
    <source>
        <strain evidence="6">16-2883</strain>
    </source>
</reference>
<gene>
    <name evidence="6" type="ORF">PRK78_006134</name>
</gene>
<comment type="subcellular location">
    <subcellularLocation>
        <location evidence="1">Nucleus</location>
    </subcellularLocation>
</comment>
<evidence type="ECO:0000256" key="5">
    <source>
        <dbReference type="SAM" id="MobiDB-lite"/>
    </source>
</evidence>